<feature type="compositionally biased region" description="Polar residues" evidence="1">
    <location>
        <begin position="16"/>
        <end position="31"/>
    </location>
</feature>
<keyword evidence="3" id="KW-1185">Reference proteome</keyword>
<reference evidence="2 3" key="1">
    <citation type="journal article" date="2024" name="Microbiol. Resour. Announc.">
        <title>Genome annotations for the ascomycete fungi Trichoderma harzianum, Trichoderma aggressivum, and Purpureocillium lilacinum.</title>
        <authorList>
            <person name="Beijen E.P.W."/>
            <person name="Ohm R.A."/>
        </authorList>
    </citation>
    <scope>NUCLEOTIDE SEQUENCE [LARGE SCALE GENOMIC DNA]</scope>
    <source>
        <strain evidence="2 3">CBS 150709</strain>
    </source>
</reference>
<gene>
    <name evidence="2" type="ORF">Purlil1_12821</name>
</gene>
<comment type="caution">
    <text evidence="2">The sequence shown here is derived from an EMBL/GenBank/DDBJ whole genome shotgun (WGS) entry which is preliminary data.</text>
</comment>
<evidence type="ECO:0000313" key="2">
    <source>
        <dbReference type="EMBL" id="KAK4074930.1"/>
    </source>
</evidence>
<evidence type="ECO:0000313" key="3">
    <source>
        <dbReference type="Proteomes" id="UP001287286"/>
    </source>
</evidence>
<accession>A0ABR0BG75</accession>
<feature type="region of interest" description="Disordered" evidence="1">
    <location>
        <begin position="1"/>
        <end position="32"/>
    </location>
</feature>
<sequence>MASMACMVPSPFPRRSLSTLPGTNPSATGHNAQAIGDLVRGMVARVATSRRRYLYGSATSQHWGTDTRKRPNRPNANHVINHRLVIIHWKKQSKATCTSRVHHSIPPYKLFHKLPMAVGMAVPGLNKGLEEEDLVESRNIYNRLPDDSRQPELLESHISDLAALFVRNHAQGVLGIHLVHAHFTIPESTVLLGINHDIPRCRWATATTTQTMDLSNVHGHIFVLTDHGFHPYEYQTGPVPDLSQVDSTFLPELAQFLRNNNLAMLVGLQVIDPHPSRMLELVLPQGTVMLEASDLNGCVSTRQTGWKFETKNGQPRVCQANETHGQTRTGHEVYNKGDAHPRLETFQDLKYALAEAGIL</sequence>
<protein>
    <submittedName>
        <fullName evidence="2">Uncharacterized protein</fullName>
    </submittedName>
</protein>
<dbReference type="Proteomes" id="UP001287286">
    <property type="component" value="Unassembled WGS sequence"/>
</dbReference>
<organism evidence="2 3">
    <name type="scientific">Purpureocillium lilacinum</name>
    <name type="common">Paecilomyces lilacinus</name>
    <dbReference type="NCBI Taxonomy" id="33203"/>
    <lineage>
        <taxon>Eukaryota</taxon>
        <taxon>Fungi</taxon>
        <taxon>Dikarya</taxon>
        <taxon>Ascomycota</taxon>
        <taxon>Pezizomycotina</taxon>
        <taxon>Sordariomycetes</taxon>
        <taxon>Hypocreomycetidae</taxon>
        <taxon>Hypocreales</taxon>
        <taxon>Ophiocordycipitaceae</taxon>
        <taxon>Purpureocillium</taxon>
    </lineage>
</organism>
<dbReference type="EMBL" id="JAWRVI010000136">
    <property type="protein sequence ID" value="KAK4074930.1"/>
    <property type="molecule type" value="Genomic_DNA"/>
</dbReference>
<evidence type="ECO:0000256" key="1">
    <source>
        <dbReference type="SAM" id="MobiDB-lite"/>
    </source>
</evidence>
<proteinExistence type="predicted"/>
<name>A0ABR0BG75_PURLI</name>